<keyword evidence="2" id="KW-1133">Transmembrane helix</keyword>
<feature type="region of interest" description="Disordered" evidence="1">
    <location>
        <begin position="82"/>
        <end position="110"/>
    </location>
</feature>
<feature type="domain" description="DUF5667" evidence="3">
    <location>
        <begin position="145"/>
        <end position="196"/>
    </location>
</feature>
<evidence type="ECO:0000313" key="5">
    <source>
        <dbReference type="Proteomes" id="UP000218505"/>
    </source>
</evidence>
<organism evidence="4 5">
    <name type="scientific">Actinosynnema pretiosum</name>
    <dbReference type="NCBI Taxonomy" id="42197"/>
    <lineage>
        <taxon>Bacteria</taxon>
        <taxon>Bacillati</taxon>
        <taxon>Actinomycetota</taxon>
        <taxon>Actinomycetes</taxon>
        <taxon>Pseudonocardiales</taxon>
        <taxon>Pseudonocardiaceae</taxon>
        <taxon>Actinosynnema</taxon>
    </lineage>
</organism>
<name>A0A290ZEY0_9PSEU</name>
<feature type="region of interest" description="Disordered" evidence="1">
    <location>
        <begin position="292"/>
        <end position="379"/>
    </location>
</feature>
<keyword evidence="5" id="KW-1185">Reference proteome</keyword>
<dbReference type="Proteomes" id="UP000218505">
    <property type="component" value="Chromosome"/>
</dbReference>
<evidence type="ECO:0000256" key="2">
    <source>
        <dbReference type="SAM" id="Phobius"/>
    </source>
</evidence>
<dbReference type="InterPro" id="IPR043725">
    <property type="entry name" value="DUF5667"/>
</dbReference>
<evidence type="ECO:0000313" key="4">
    <source>
        <dbReference type="EMBL" id="ATE57571.1"/>
    </source>
</evidence>
<feature type="transmembrane region" description="Helical" evidence="2">
    <location>
        <begin position="120"/>
        <end position="141"/>
    </location>
</feature>
<proteinExistence type="predicted"/>
<keyword evidence="2" id="KW-0812">Transmembrane</keyword>
<feature type="compositionally biased region" description="Low complexity" evidence="1">
    <location>
        <begin position="314"/>
        <end position="332"/>
    </location>
</feature>
<keyword evidence="2" id="KW-0472">Membrane</keyword>
<reference evidence="4" key="1">
    <citation type="submission" date="2017-09" db="EMBL/GenBank/DDBJ databases">
        <title>Complete Genome Sequence of ansamitocin-producing Bacterium Actinosynnema pretiosum X47.</title>
        <authorList>
            <person name="Cao G."/>
            <person name="Zong G."/>
            <person name="Zhong C."/>
            <person name="Fu J."/>
        </authorList>
    </citation>
    <scope>NUCLEOTIDE SEQUENCE [LARGE SCALE GENOMIC DNA]</scope>
    <source>
        <strain evidence="4">X47</strain>
    </source>
</reference>
<dbReference type="KEGG" id="apre:CNX65_33205"/>
<gene>
    <name evidence="4" type="ORF">CNX65_33205</name>
</gene>
<protein>
    <recommendedName>
        <fullName evidence="3">DUF5667 domain-containing protein</fullName>
    </recommendedName>
</protein>
<dbReference type="Pfam" id="PF18915">
    <property type="entry name" value="DUF5667"/>
    <property type="match status" value="1"/>
</dbReference>
<feature type="compositionally biased region" description="Gly residues" evidence="1">
    <location>
        <begin position="96"/>
        <end position="105"/>
    </location>
</feature>
<feature type="compositionally biased region" description="Low complexity" evidence="1">
    <location>
        <begin position="340"/>
        <end position="363"/>
    </location>
</feature>
<evidence type="ECO:0000259" key="3">
    <source>
        <dbReference type="Pfam" id="PF18915"/>
    </source>
</evidence>
<dbReference type="AlphaFoldDB" id="A0A290ZEY0"/>
<evidence type="ECO:0000256" key="1">
    <source>
        <dbReference type="SAM" id="MobiDB-lite"/>
    </source>
</evidence>
<dbReference type="RefSeq" id="WP_096497233.1">
    <property type="nucleotide sequence ID" value="NZ_CP023445.1"/>
</dbReference>
<sequence length="412" mass="41592">MVGRGITPLGRHGDDEEFARAVEALPEGGADPDFARELAVVEVLRRAAEQGGPDADARARMRARVLDGMAASIADPAILEPVAGEDPVDGEPRVGAGPGPGGGVTDLGERRRRGGARGRFLVASAAALCLLLSLAGMSVLLSRDALPGDALYGVKRTTEEAQLGLTFAEDGKGFKRLEFAASRLSEVETLAGRGRDTGGGPVAGYLTAFSDFDADASAGARALVAHGTTADRGALGSLYEWAAAQSHRLDSVRHELPSDANARAGGSMELLGRIGVRVVGLLARADCAVVTSGTSDDLGPLPAEQGCEPVGQEPGSTSATPSTTSSAPVPGTGQAGTGTTGAPRTTGAPTTGAGQPPVATTTPKAGQPQTDQPGVQLPLPQLTDLLPTLPLPSLQLPLPLELPGLSGILPTG</sequence>
<dbReference type="EMBL" id="CP023445">
    <property type="protein sequence ID" value="ATE57571.1"/>
    <property type="molecule type" value="Genomic_DNA"/>
</dbReference>
<accession>A0A290ZEY0</accession>